<name>A0AAQ3LD66_9BACT</name>
<reference evidence="3 4" key="1">
    <citation type="submission" date="2023-10" db="EMBL/GenBank/DDBJ databases">
        <title>Rubellicoccus peritrichatus gen. nov., sp. nov., isolated from an algae of coral reef tank.</title>
        <authorList>
            <person name="Luo J."/>
        </authorList>
    </citation>
    <scope>NUCLEOTIDE SEQUENCE [LARGE SCALE GENOMIC DNA]</scope>
    <source>
        <strain evidence="3 4">CR14</strain>
    </source>
</reference>
<dbReference type="RefSeq" id="WP_317835754.1">
    <property type="nucleotide sequence ID" value="NZ_CP136920.1"/>
</dbReference>
<proteinExistence type="predicted"/>
<evidence type="ECO:0000256" key="2">
    <source>
        <dbReference type="SAM" id="MobiDB-lite"/>
    </source>
</evidence>
<dbReference type="KEGG" id="puo:RZN69_08910"/>
<protein>
    <submittedName>
        <fullName evidence="3">Uncharacterized protein</fullName>
    </submittedName>
</protein>
<keyword evidence="1" id="KW-0175">Coiled coil</keyword>
<organism evidence="3 4">
    <name type="scientific">Rubellicoccus peritrichatus</name>
    <dbReference type="NCBI Taxonomy" id="3080537"/>
    <lineage>
        <taxon>Bacteria</taxon>
        <taxon>Pseudomonadati</taxon>
        <taxon>Verrucomicrobiota</taxon>
        <taxon>Opitutia</taxon>
        <taxon>Puniceicoccales</taxon>
        <taxon>Cerasicoccaceae</taxon>
        <taxon>Rubellicoccus</taxon>
    </lineage>
</organism>
<evidence type="ECO:0000313" key="4">
    <source>
        <dbReference type="Proteomes" id="UP001304300"/>
    </source>
</evidence>
<evidence type="ECO:0000256" key="1">
    <source>
        <dbReference type="SAM" id="Coils"/>
    </source>
</evidence>
<accession>A0AAQ3LD66</accession>
<keyword evidence="4" id="KW-1185">Reference proteome</keyword>
<dbReference type="EMBL" id="CP136920">
    <property type="protein sequence ID" value="WOO43212.1"/>
    <property type="molecule type" value="Genomic_DNA"/>
</dbReference>
<feature type="coiled-coil region" evidence="1">
    <location>
        <begin position="61"/>
        <end position="89"/>
    </location>
</feature>
<sequence length="89" mass="10271">MKSAFELAMERLDQDDPEGAKPLNEEKKQELAEIDKVFEAKIAEKEVFLGSKIATASPEEKEAIQQQLILEKERLNEEKEAKKDKVRNR</sequence>
<evidence type="ECO:0000313" key="3">
    <source>
        <dbReference type="EMBL" id="WOO43212.1"/>
    </source>
</evidence>
<dbReference type="Proteomes" id="UP001304300">
    <property type="component" value="Chromosome"/>
</dbReference>
<dbReference type="AlphaFoldDB" id="A0AAQ3LD66"/>
<feature type="region of interest" description="Disordered" evidence="2">
    <location>
        <begin position="1"/>
        <end position="26"/>
    </location>
</feature>
<gene>
    <name evidence="3" type="ORF">RZN69_08910</name>
</gene>